<proteinExistence type="predicted"/>
<keyword evidence="1" id="KW-0175">Coiled coil</keyword>
<reference evidence="2 3" key="1">
    <citation type="submission" date="2018-12" db="EMBL/GenBank/DDBJ databases">
        <authorList>
            <person name="Sun L."/>
            <person name="Chen Z."/>
        </authorList>
    </citation>
    <scope>NUCLEOTIDE SEQUENCE [LARGE SCALE GENOMIC DNA]</scope>
    <source>
        <strain evidence="2 3">3-5-3</strain>
    </source>
</reference>
<evidence type="ECO:0000313" key="3">
    <source>
        <dbReference type="Proteomes" id="UP000272464"/>
    </source>
</evidence>
<comment type="caution">
    <text evidence="2">The sequence shown here is derived from an EMBL/GenBank/DDBJ whole genome shotgun (WGS) entry which is preliminary data.</text>
</comment>
<accession>A0A433XHK5</accession>
<feature type="coiled-coil region" evidence="1">
    <location>
        <begin position="40"/>
        <end position="86"/>
    </location>
</feature>
<dbReference type="OrthoDB" id="2932110at2"/>
<evidence type="ECO:0000313" key="2">
    <source>
        <dbReference type="EMBL" id="RUT33561.1"/>
    </source>
</evidence>
<keyword evidence="3" id="KW-1185">Reference proteome</keyword>
<dbReference type="RefSeq" id="WP_127198675.1">
    <property type="nucleotide sequence ID" value="NZ_RZNX01000002.1"/>
</dbReference>
<protein>
    <recommendedName>
        <fullName evidence="4">DUF2564 family protein</fullName>
    </recommendedName>
</protein>
<dbReference type="AlphaFoldDB" id="A0A433XHK5"/>
<name>A0A433XHK5_9BACL</name>
<evidence type="ECO:0008006" key="4">
    <source>
        <dbReference type="Google" id="ProtNLM"/>
    </source>
</evidence>
<dbReference type="Proteomes" id="UP000272464">
    <property type="component" value="Unassembled WGS sequence"/>
</dbReference>
<gene>
    <name evidence="2" type="ORF">EJP77_07920</name>
</gene>
<organism evidence="2 3">
    <name type="scientific">Paenibacillus zeisoli</name>
    <dbReference type="NCBI Taxonomy" id="2496267"/>
    <lineage>
        <taxon>Bacteria</taxon>
        <taxon>Bacillati</taxon>
        <taxon>Bacillota</taxon>
        <taxon>Bacilli</taxon>
        <taxon>Bacillales</taxon>
        <taxon>Paenibacillaceae</taxon>
        <taxon>Paenibacillus</taxon>
    </lineage>
</organism>
<evidence type="ECO:0000256" key="1">
    <source>
        <dbReference type="SAM" id="Coils"/>
    </source>
</evidence>
<dbReference type="EMBL" id="RZNX01000002">
    <property type="protein sequence ID" value="RUT33561.1"/>
    <property type="molecule type" value="Genomic_DNA"/>
</dbReference>
<sequence>MSRYDSSLQANSTVAEALNSVNKLHYAVSSALSHPTDQMIEQAENSLEHTEKAVQQADMAVGRSGVELAEELLAEEKHRLASLSNRARHSED</sequence>